<dbReference type="Pfam" id="PF00009">
    <property type="entry name" value="GTP_EFTU"/>
    <property type="match status" value="1"/>
</dbReference>
<evidence type="ECO:0000259" key="5">
    <source>
        <dbReference type="PROSITE" id="PS51722"/>
    </source>
</evidence>
<dbReference type="PANTHER" id="PTHR43721">
    <property type="entry name" value="ELONGATION FACTOR TU-RELATED"/>
    <property type="match status" value="1"/>
</dbReference>
<dbReference type="GO" id="GO:0003746">
    <property type="term" value="F:translation elongation factor activity"/>
    <property type="evidence" value="ECO:0007669"/>
    <property type="project" value="TreeGrafter"/>
</dbReference>
<keyword evidence="2" id="KW-0547">Nucleotide-binding</keyword>
<dbReference type="CDD" id="cd03708">
    <property type="entry name" value="GTPBP_III"/>
    <property type="match status" value="1"/>
</dbReference>
<protein>
    <recommendedName>
        <fullName evidence="5">Tr-type G domain-containing protein</fullName>
    </recommendedName>
</protein>
<dbReference type="SUPFAM" id="SSF50465">
    <property type="entry name" value="EF-Tu/eEF-1alpha/eIF2-gamma C-terminal domain"/>
    <property type="match status" value="1"/>
</dbReference>
<name>A0A7S4W2L0_9DINO</name>
<dbReference type="InterPro" id="IPR050055">
    <property type="entry name" value="EF-Tu_GTPase"/>
</dbReference>
<evidence type="ECO:0000256" key="4">
    <source>
        <dbReference type="SAM" id="MobiDB-lite"/>
    </source>
</evidence>
<feature type="domain" description="Tr-type G" evidence="5">
    <location>
        <begin position="62"/>
        <end position="297"/>
    </location>
</feature>
<dbReference type="AlphaFoldDB" id="A0A7S4W2L0"/>
<dbReference type="FunFam" id="3.40.50.300:FF:000091">
    <property type="entry name" value="Probable GTP-binding protein 1"/>
    <property type="match status" value="1"/>
</dbReference>
<dbReference type="InterPro" id="IPR000795">
    <property type="entry name" value="T_Tr_GTP-bd_dom"/>
</dbReference>
<dbReference type="GO" id="GO:0005525">
    <property type="term" value="F:GTP binding"/>
    <property type="evidence" value="ECO:0007669"/>
    <property type="project" value="UniProtKB-KW"/>
</dbReference>
<keyword evidence="3" id="KW-0342">GTP-binding</keyword>
<accession>A0A7S4W2L0</accession>
<evidence type="ECO:0000256" key="3">
    <source>
        <dbReference type="ARBA" id="ARBA00023134"/>
    </source>
</evidence>
<dbReference type="CDD" id="cd03694">
    <property type="entry name" value="GTPBP_II"/>
    <property type="match status" value="1"/>
</dbReference>
<dbReference type="InterPro" id="IPR009001">
    <property type="entry name" value="Transl_elong_EF1A/Init_IF2_C"/>
</dbReference>
<dbReference type="EMBL" id="HBNR01064737">
    <property type="protein sequence ID" value="CAE4636011.1"/>
    <property type="molecule type" value="Transcribed_RNA"/>
</dbReference>
<dbReference type="InterPro" id="IPR009000">
    <property type="entry name" value="Transl_B-barrel_sf"/>
</dbReference>
<dbReference type="SUPFAM" id="SSF50447">
    <property type="entry name" value="Translation proteins"/>
    <property type="match status" value="1"/>
</dbReference>
<evidence type="ECO:0000256" key="1">
    <source>
        <dbReference type="ARBA" id="ARBA00007249"/>
    </source>
</evidence>
<evidence type="ECO:0000256" key="2">
    <source>
        <dbReference type="ARBA" id="ARBA00022741"/>
    </source>
</evidence>
<dbReference type="GO" id="GO:0003924">
    <property type="term" value="F:GTPase activity"/>
    <property type="evidence" value="ECO:0007669"/>
    <property type="project" value="InterPro"/>
</dbReference>
<dbReference type="InterPro" id="IPR035531">
    <property type="entry name" value="GTPBP1-like"/>
</dbReference>
<sequence length="501" mass="54007">MEPAVSGGAQGGGSRRSSSPAAEHADAEGSTSTPSEAGESDEGDGEGAPGAESGDGWIEERVRDVKVATIGNVDSGKSTLVGVLTKGLLDDGRGLARSRVFNFTHEAQNGRTSSIAQEIMGFDDGGELVVADRPGAVTAASRNTAWQHIVGHSRQLVTFIDLCGHEKYLKTTIFGLVGLCPDYAMIIVNANAGFQRMSREHLGIALALRIPFMFVVTKIDIAPANVYEENMTLLRSIVRSKAVRRQPVLVSGEGDLQDAAEGLVADRACPIFQVSNVSGEGLPLLRSFLQRVPSRLRDSGLFRPPSAPVEFHIDGVFTVNGVGLVVAGLLRAGSVRPNQQLLLGPDKSSQFKPVLVKTIHCKRVPSELAESGQHCGFALRSLVKKETLKKSSFRKGMVLVDAAAQPKATWEFRAEVVILHHATTIRERYQAMIHCGIIRQCAAVKHMSCELLRTGDKAMVTFRFVYHGEYLRPGSPLLFREGRTKGLGRVVEVLHESSPEA</sequence>
<feature type="region of interest" description="Disordered" evidence="4">
    <location>
        <begin position="1"/>
        <end position="58"/>
    </location>
</feature>
<gene>
    <name evidence="6" type="ORF">AMON00008_LOCUS45709</name>
</gene>
<dbReference type="SUPFAM" id="SSF52540">
    <property type="entry name" value="P-loop containing nucleoside triphosphate hydrolases"/>
    <property type="match status" value="1"/>
</dbReference>
<reference evidence="6" key="1">
    <citation type="submission" date="2021-01" db="EMBL/GenBank/DDBJ databases">
        <authorList>
            <person name="Corre E."/>
            <person name="Pelletier E."/>
            <person name="Niang G."/>
            <person name="Scheremetjew M."/>
            <person name="Finn R."/>
            <person name="Kale V."/>
            <person name="Holt S."/>
            <person name="Cochrane G."/>
            <person name="Meng A."/>
            <person name="Brown T."/>
            <person name="Cohen L."/>
        </authorList>
    </citation>
    <scope>NUCLEOTIDE SEQUENCE</scope>
    <source>
        <strain evidence="6">CCMP3105</strain>
    </source>
</reference>
<dbReference type="PANTHER" id="PTHR43721:SF9">
    <property type="entry name" value="GTP-BINDING PROTEIN 1"/>
    <property type="match status" value="1"/>
</dbReference>
<dbReference type="Gene3D" id="2.40.30.10">
    <property type="entry name" value="Translation factors"/>
    <property type="match status" value="1"/>
</dbReference>
<evidence type="ECO:0000313" key="6">
    <source>
        <dbReference type="EMBL" id="CAE4636011.1"/>
    </source>
</evidence>
<dbReference type="PROSITE" id="PS51722">
    <property type="entry name" value="G_TR_2"/>
    <property type="match status" value="1"/>
</dbReference>
<organism evidence="6">
    <name type="scientific">Alexandrium monilatum</name>
    <dbReference type="NCBI Taxonomy" id="311494"/>
    <lineage>
        <taxon>Eukaryota</taxon>
        <taxon>Sar</taxon>
        <taxon>Alveolata</taxon>
        <taxon>Dinophyceae</taxon>
        <taxon>Gonyaulacales</taxon>
        <taxon>Pyrocystaceae</taxon>
        <taxon>Alexandrium</taxon>
    </lineage>
</organism>
<proteinExistence type="inferred from homology"/>
<dbReference type="Gene3D" id="3.40.50.300">
    <property type="entry name" value="P-loop containing nucleotide triphosphate hydrolases"/>
    <property type="match status" value="1"/>
</dbReference>
<dbReference type="CDD" id="cd04165">
    <property type="entry name" value="GTPBP1_like"/>
    <property type="match status" value="1"/>
</dbReference>
<dbReference type="InterPro" id="IPR027417">
    <property type="entry name" value="P-loop_NTPase"/>
</dbReference>
<comment type="similarity">
    <text evidence="1">Belongs to the TRAFAC class translation factor GTPase superfamily. Classic translation factor GTPase family. EF-Tu/EF-1A subfamily.</text>
</comment>